<feature type="transmembrane region" description="Helical" evidence="7">
    <location>
        <begin position="511"/>
        <end position="532"/>
    </location>
</feature>
<keyword evidence="9" id="KW-1185">Reference proteome</keyword>
<keyword evidence="5 7" id="KW-0472">Membrane</keyword>
<feature type="transmembrane region" description="Helical" evidence="7">
    <location>
        <begin position="276"/>
        <end position="299"/>
    </location>
</feature>
<evidence type="ECO:0000256" key="5">
    <source>
        <dbReference type="ARBA" id="ARBA00023136"/>
    </source>
</evidence>
<feature type="transmembrane region" description="Helical" evidence="7">
    <location>
        <begin position="587"/>
        <end position="607"/>
    </location>
</feature>
<dbReference type="InterPro" id="IPR002528">
    <property type="entry name" value="MATE_fam"/>
</dbReference>
<protein>
    <recommendedName>
        <fullName evidence="10">Multidrug and toxic compound extrusion protein</fullName>
    </recommendedName>
</protein>
<dbReference type="PANTHER" id="PTHR42893:SF46">
    <property type="entry name" value="PROTEIN DETOXIFICATION 44, CHLOROPLASTIC"/>
    <property type="match status" value="1"/>
</dbReference>
<gene>
    <name evidence="8" type="ORF">ACHAXA_009956</name>
</gene>
<feature type="transmembrane region" description="Helical" evidence="7">
    <location>
        <begin position="552"/>
        <end position="575"/>
    </location>
</feature>
<name>A0ABD3RY17_9STRA</name>
<evidence type="ECO:0000313" key="9">
    <source>
        <dbReference type="Proteomes" id="UP001530377"/>
    </source>
</evidence>
<evidence type="ECO:0000256" key="1">
    <source>
        <dbReference type="ARBA" id="ARBA00004141"/>
    </source>
</evidence>
<evidence type="ECO:0000256" key="6">
    <source>
        <dbReference type="SAM" id="MobiDB-lite"/>
    </source>
</evidence>
<organism evidence="8 9">
    <name type="scientific">Cyclostephanos tholiformis</name>
    <dbReference type="NCBI Taxonomy" id="382380"/>
    <lineage>
        <taxon>Eukaryota</taxon>
        <taxon>Sar</taxon>
        <taxon>Stramenopiles</taxon>
        <taxon>Ochrophyta</taxon>
        <taxon>Bacillariophyta</taxon>
        <taxon>Coscinodiscophyceae</taxon>
        <taxon>Thalassiosirophycidae</taxon>
        <taxon>Stephanodiscales</taxon>
        <taxon>Stephanodiscaceae</taxon>
        <taxon>Cyclostephanos</taxon>
    </lineage>
</organism>
<comment type="subcellular location">
    <subcellularLocation>
        <location evidence="1">Membrane</location>
        <topology evidence="1">Multi-pass membrane protein</topology>
    </subcellularLocation>
</comment>
<accession>A0ABD3RY17</accession>
<feature type="transmembrane region" description="Helical" evidence="7">
    <location>
        <begin position="353"/>
        <end position="372"/>
    </location>
</feature>
<comment type="similarity">
    <text evidence="2">Belongs to the multi antimicrobial extrusion (MATE) (TC 2.A.66.1) family.</text>
</comment>
<feature type="region of interest" description="Disordered" evidence="6">
    <location>
        <begin position="228"/>
        <end position="261"/>
    </location>
</feature>
<dbReference type="InterPro" id="IPR044644">
    <property type="entry name" value="DinF-like"/>
</dbReference>
<comment type="caution">
    <text evidence="8">The sequence shown here is derived from an EMBL/GenBank/DDBJ whole genome shotgun (WGS) entry which is preliminary data.</text>
</comment>
<reference evidence="8 9" key="1">
    <citation type="submission" date="2024-10" db="EMBL/GenBank/DDBJ databases">
        <title>Updated reference genomes for cyclostephanoid diatoms.</title>
        <authorList>
            <person name="Roberts W.R."/>
            <person name="Alverson A.J."/>
        </authorList>
    </citation>
    <scope>NUCLEOTIDE SEQUENCE [LARGE SCALE GENOMIC DNA]</scope>
    <source>
        <strain evidence="8 9">AJA228-03</strain>
    </source>
</reference>
<dbReference type="AlphaFoldDB" id="A0ABD3RY17"/>
<evidence type="ECO:0008006" key="10">
    <source>
        <dbReference type="Google" id="ProtNLM"/>
    </source>
</evidence>
<sequence length="652" mass="69591">MSDRSSSSSRPRQTYRRITMTISIVTTAIIFSNAHALSSTTTVGPMSSSQSSSVRHRHRRVEHHRIRHHRPIATLGYPGEGSDDRRFILSRGGGGITTVARSASTLLSATTSNDDDLMGGGGEDPPPSHRDAAITTTSTNVAVVPMGRQKRTLTLEFFNIALPAFVQLAAEPLAGLVDTAYLGRLGPEVLGGAGVAISAQYAVGKLYNDPLLRTSISLVASEDGKRKNHHSRIGWRKDNDVNANEEGDGSGTNDDDDDDDAYVDFSGADERRALSMAVSSAMLLALTVGTVQLALYYAFANDILSMMGVTSTSGMHASAYSYMRVRALGTPAATLWLVTNGIYRGLGDTATPLRYSLLFTTLNAILDPLFIFTLNYGASGAAAGTAIAQYVALVPLLLSLHRRVGIDVWGMRKEMGGTLLEYVRAGSYVLLRTVGKVLAYSVCARQAALLGTVAAAAYNLTFQLGFATTQICESVAVAVQTLLAREMAGGYVDNDDDGIGAVVRAERVRHLINGSILVGGAVAGALSLLTFFQRDGVLRGLTTNTAIREASAAVFPVVLITQVLKGLAYPVNGIIMGGLDWKNSMAAMWLANLVCVAMIQVWANAKVISLGKIWWALAAFMGTQVITGVIRFQSKTGIWKMLRADGFRREGA</sequence>
<proteinExistence type="inferred from homology"/>
<evidence type="ECO:0000256" key="4">
    <source>
        <dbReference type="ARBA" id="ARBA00022989"/>
    </source>
</evidence>
<dbReference type="EMBL" id="JALLPB020000119">
    <property type="protein sequence ID" value="KAL3817125.1"/>
    <property type="molecule type" value="Genomic_DNA"/>
</dbReference>
<feature type="compositionally biased region" description="Basic residues" evidence="6">
    <location>
        <begin position="54"/>
        <end position="64"/>
    </location>
</feature>
<keyword evidence="3 7" id="KW-0812">Transmembrane</keyword>
<evidence type="ECO:0000256" key="2">
    <source>
        <dbReference type="ARBA" id="ARBA00010199"/>
    </source>
</evidence>
<evidence type="ECO:0000313" key="8">
    <source>
        <dbReference type="EMBL" id="KAL3817125.1"/>
    </source>
</evidence>
<dbReference type="PANTHER" id="PTHR42893">
    <property type="entry name" value="PROTEIN DETOXIFICATION 44, CHLOROPLASTIC-RELATED"/>
    <property type="match status" value="1"/>
</dbReference>
<dbReference type="Proteomes" id="UP001530377">
    <property type="component" value="Unassembled WGS sequence"/>
</dbReference>
<feature type="transmembrane region" description="Helical" evidence="7">
    <location>
        <begin position="378"/>
        <end position="398"/>
    </location>
</feature>
<feature type="compositionally biased region" description="Acidic residues" evidence="6">
    <location>
        <begin position="243"/>
        <end position="261"/>
    </location>
</feature>
<dbReference type="Pfam" id="PF01554">
    <property type="entry name" value="MatE"/>
    <property type="match status" value="1"/>
</dbReference>
<feature type="region of interest" description="Disordered" evidence="6">
    <location>
        <begin position="39"/>
        <end position="64"/>
    </location>
</feature>
<keyword evidence="4 7" id="KW-1133">Transmembrane helix</keyword>
<dbReference type="NCBIfam" id="TIGR00797">
    <property type="entry name" value="matE"/>
    <property type="match status" value="1"/>
</dbReference>
<evidence type="ECO:0000256" key="7">
    <source>
        <dbReference type="SAM" id="Phobius"/>
    </source>
</evidence>
<evidence type="ECO:0000256" key="3">
    <source>
        <dbReference type="ARBA" id="ARBA00022692"/>
    </source>
</evidence>
<dbReference type="GO" id="GO:0016020">
    <property type="term" value="C:membrane"/>
    <property type="evidence" value="ECO:0007669"/>
    <property type="project" value="UniProtKB-SubCell"/>
</dbReference>
<feature type="transmembrane region" description="Helical" evidence="7">
    <location>
        <begin position="613"/>
        <end position="632"/>
    </location>
</feature>